<keyword evidence="1" id="KW-0812">Transmembrane</keyword>
<name>A0ABT5TI92_9GAMM</name>
<protein>
    <submittedName>
        <fullName evidence="2">Uncharacterized protein</fullName>
    </submittedName>
</protein>
<organism evidence="2 3">
    <name type="scientific">Shewanella metallivivens</name>
    <dbReference type="NCBI Taxonomy" id="2872342"/>
    <lineage>
        <taxon>Bacteria</taxon>
        <taxon>Pseudomonadati</taxon>
        <taxon>Pseudomonadota</taxon>
        <taxon>Gammaproteobacteria</taxon>
        <taxon>Alteromonadales</taxon>
        <taxon>Shewanellaceae</taxon>
        <taxon>Shewanella</taxon>
    </lineage>
</organism>
<feature type="transmembrane region" description="Helical" evidence="1">
    <location>
        <begin position="39"/>
        <end position="59"/>
    </location>
</feature>
<evidence type="ECO:0000313" key="3">
    <source>
        <dbReference type="Proteomes" id="UP001213691"/>
    </source>
</evidence>
<dbReference type="EMBL" id="JAQQPZ010000002">
    <property type="protein sequence ID" value="MDD8058327.1"/>
    <property type="molecule type" value="Genomic_DNA"/>
</dbReference>
<sequence length="142" mass="15808">MNQPLNSTWQITGASLIGGPLAGFYLLHKNFKVLGQSSSAKLSLNLGFTFALLLVLVVIFAPENFNGIVFAGIYCGLIRMYAEKIQGEHYSKYIENGGSKASHWQWFLTGIISLLIFLLVAFIVAFLLMSFAPDTLPDHWYE</sequence>
<dbReference type="RefSeq" id="WP_238103957.1">
    <property type="nucleotide sequence ID" value="NZ_JAQQPZ010000002.1"/>
</dbReference>
<dbReference type="Proteomes" id="UP001213691">
    <property type="component" value="Unassembled WGS sequence"/>
</dbReference>
<reference evidence="2 3" key="1">
    <citation type="submission" date="2023-02" db="EMBL/GenBank/DDBJ databases">
        <title>Genome sequence of Shewanella metallivivens ER-Te-42B-Light, sp. nov., enriched from sulfide tube worms (Riftia pachyptila) isolated from Explorer Ridge in the Pacific Ocean.</title>
        <authorList>
            <person name="Maltman C."/>
            <person name="Kuzyk S.B."/>
            <person name="Kyndt J.A."/>
            <person name="Yurkov V."/>
        </authorList>
    </citation>
    <scope>NUCLEOTIDE SEQUENCE [LARGE SCALE GENOMIC DNA]</scope>
    <source>
        <strain evidence="2 3">ER-Te-42B-Light</strain>
    </source>
</reference>
<keyword evidence="1" id="KW-1133">Transmembrane helix</keyword>
<gene>
    <name evidence="2" type="ORF">PQR79_04170</name>
</gene>
<feature type="transmembrane region" description="Helical" evidence="1">
    <location>
        <begin position="6"/>
        <end position="27"/>
    </location>
</feature>
<proteinExistence type="predicted"/>
<evidence type="ECO:0000256" key="1">
    <source>
        <dbReference type="SAM" id="Phobius"/>
    </source>
</evidence>
<keyword evidence="3" id="KW-1185">Reference proteome</keyword>
<evidence type="ECO:0000313" key="2">
    <source>
        <dbReference type="EMBL" id="MDD8058327.1"/>
    </source>
</evidence>
<accession>A0ABT5TI92</accession>
<comment type="caution">
    <text evidence="2">The sequence shown here is derived from an EMBL/GenBank/DDBJ whole genome shotgun (WGS) entry which is preliminary data.</text>
</comment>
<keyword evidence="1" id="KW-0472">Membrane</keyword>
<feature type="transmembrane region" description="Helical" evidence="1">
    <location>
        <begin position="65"/>
        <end position="82"/>
    </location>
</feature>
<feature type="transmembrane region" description="Helical" evidence="1">
    <location>
        <begin position="103"/>
        <end position="132"/>
    </location>
</feature>